<evidence type="ECO:0000313" key="1">
    <source>
        <dbReference type="EMBL" id="CNU64046.1"/>
    </source>
</evidence>
<reference evidence="1 2" key="1">
    <citation type="submission" date="2015-03" db="EMBL/GenBank/DDBJ databases">
        <authorList>
            <consortium name="Pathogen Informatics"/>
        </authorList>
    </citation>
    <scope>NUCLEOTIDE SEQUENCE [LARGE SCALE GENOMIC DNA]</scope>
    <source>
        <strain evidence="1 2">D4891</strain>
    </source>
</reference>
<sequence length="175" mass="19996">MLVVSIDNEQSVRQTAHVFDTAQAVFQFLKLTSTHQRFFLGQLFESTVLRLSFQVFQTFDGLTNCFPVSQHTAQPAMVHEELVAAVSSFFHRFACSAFSTNEKDFTFTSRDLVQFSQSFVEHRYSFLKVDDVNFVTRAEDERLHFRVPVTGLVTKVNTSLEHVAHGNSCHDLKPL</sequence>
<proteinExistence type="predicted"/>
<dbReference type="Proteomes" id="UP000042394">
    <property type="component" value="Unassembled WGS sequence"/>
</dbReference>
<accession>A0A655DFH2</accession>
<dbReference type="EMBL" id="CQPD01000033">
    <property type="protein sequence ID" value="CNU64046.1"/>
    <property type="molecule type" value="Genomic_DNA"/>
</dbReference>
<dbReference type="AlphaFoldDB" id="A0A655DFH2"/>
<gene>
    <name evidence="1" type="ORF">ERS008207_03150</name>
</gene>
<protein>
    <submittedName>
        <fullName evidence="1">Uncharacterized protein</fullName>
    </submittedName>
</protein>
<organism evidence="1 2">
    <name type="scientific">Salmonella enterica subsp. enterica serovar Bovismorbificans</name>
    <dbReference type="NCBI Taxonomy" id="58097"/>
    <lineage>
        <taxon>Bacteria</taxon>
        <taxon>Pseudomonadati</taxon>
        <taxon>Pseudomonadota</taxon>
        <taxon>Gammaproteobacteria</taxon>
        <taxon>Enterobacterales</taxon>
        <taxon>Enterobacteriaceae</taxon>
        <taxon>Salmonella</taxon>
    </lineage>
</organism>
<evidence type="ECO:0000313" key="2">
    <source>
        <dbReference type="Proteomes" id="UP000042394"/>
    </source>
</evidence>
<name>A0A655DFH2_SALET</name>